<evidence type="ECO:0000313" key="2">
    <source>
        <dbReference type="Proteomes" id="UP000002512"/>
    </source>
</evidence>
<dbReference type="EMBL" id="AE014133">
    <property type="protein sequence ID" value="AAN58938.1"/>
    <property type="molecule type" value="Genomic_DNA"/>
</dbReference>
<evidence type="ECO:0000313" key="1">
    <source>
        <dbReference type="EMBL" id="AAN58938.1"/>
    </source>
</evidence>
<evidence type="ECO:0008006" key="3">
    <source>
        <dbReference type="Google" id="ProtNLM"/>
    </source>
</evidence>
<protein>
    <recommendedName>
        <fullName evidence="3">Phage protein</fullName>
    </recommendedName>
</protein>
<dbReference type="Proteomes" id="UP000002512">
    <property type="component" value="Chromosome"/>
</dbReference>
<dbReference type="HOGENOM" id="CLU_205391_0_0_9"/>
<dbReference type="KEGG" id="smu:SMU_1256c"/>
<accession>Q8DTS1</accession>
<proteinExistence type="predicted"/>
<reference evidence="1 2" key="1">
    <citation type="journal article" date="2002" name="Proc. Natl. Acad. Sci. U.S.A.">
        <title>Genome sequence of Streptococcus mutans UA159, a cariogenic dental pathogen.</title>
        <authorList>
            <person name="Ajdic D."/>
            <person name="McShan W.M."/>
            <person name="McLaughlin R.E."/>
            <person name="Savic G."/>
            <person name="Chang J."/>
            <person name="Carson M.B."/>
            <person name="Primeaux C."/>
            <person name="Tian R."/>
            <person name="Kenton S."/>
            <person name="Jia H."/>
            <person name="Lin S."/>
            <person name="Qian Y."/>
            <person name="Li S."/>
            <person name="Zhu H."/>
            <person name="Najar F."/>
            <person name="Lai H."/>
            <person name="White J."/>
            <person name="Roe B.A."/>
            <person name="Ferretti J.J."/>
        </authorList>
    </citation>
    <scope>NUCLEOTIDE SEQUENCE [LARGE SCALE GENOMIC DNA]</scope>
    <source>
        <strain evidence="2">ATCC 700610 / UA159</strain>
    </source>
</reference>
<dbReference type="STRING" id="210007.SMU_1256c"/>
<keyword evidence="2" id="KW-1185">Reference proteome</keyword>
<dbReference type="RefSeq" id="WP_002263188.1">
    <property type="nucleotide sequence ID" value="NC_004350.2"/>
</dbReference>
<dbReference type="AlphaFoldDB" id="Q8DTS1"/>
<dbReference type="PATRIC" id="fig|210007.7.peg.1125"/>
<name>Q8DTS1_STRMU</name>
<organism evidence="1 2">
    <name type="scientific">Streptococcus mutans serotype c (strain ATCC 700610 / UA159)</name>
    <dbReference type="NCBI Taxonomy" id="210007"/>
    <lineage>
        <taxon>Bacteria</taxon>
        <taxon>Bacillati</taxon>
        <taxon>Bacillota</taxon>
        <taxon>Bacilli</taxon>
        <taxon>Lactobacillales</taxon>
        <taxon>Streptococcaceae</taxon>
        <taxon>Streptococcus</taxon>
    </lineage>
</organism>
<sequence length="54" mass="6070">MSEKETVDQIVAKYNYSISDLSDNATAKEFKTVLTYIAKEANKTQRKLVGLDAE</sequence>
<gene>
    <name evidence="1" type="ordered locus">SMU_1256c</name>
</gene>
<dbReference type="OrthoDB" id="2233337at2"/>